<keyword evidence="13" id="KW-1185">Reference proteome</keyword>
<dbReference type="InterPro" id="IPR000209">
    <property type="entry name" value="Peptidase_S8/S53_dom"/>
</dbReference>
<evidence type="ECO:0000313" key="13">
    <source>
        <dbReference type="Proteomes" id="UP001172159"/>
    </source>
</evidence>
<protein>
    <submittedName>
        <fullName evidence="12">Peptidase S8/S53 domain-containing protein</fullName>
    </submittedName>
</protein>
<evidence type="ECO:0000256" key="5">
    <source>
        <dbReference type="ARBA" id="ARBA00022825"/>
    </source>
</evidence>
<dbReference type="PRINTS" id="PR00723">
    <property type="entry name" value="SUBTILISIN"/>
</dbReference>
<evidence type="ECO:0000256" key="1">
    <source>
        <dbReference type="ARBA" id="ARBA00011073"/>
    </source>
</evidence>
<feature type="active site" description="Charge relay system" evidence="6">
    <location>
        <position position="218"/>
    </location>
</feature>
<accession>A0AA40EZI2</accession>
<evidence type="ECO:0000256" key="4">
    <source>
        <dbReference type="ARBA" id="ARBA00022801"/>
    </source>
</evidence>
<name>A0AA40EZI2_9PEZI</name>
<organism evidence="12 13">
    <name type="scientific">Apiosordaria backusii</name>
    <dbReference type="NCBI Taxonomy" id="314023"/>
    <lineage>
        <taxon>Eukaryota</taxon>
        <taxon>Fungi</taxon>
        <taxon>Dikarya</taxon>
        <taxon>Ascomycota</taxon>
        <taxon>Pezizomycotina</taxon>
        <taxon>Sordariomycetes</taxon>
        <taxon>Sordariomycetidae</taxon>
        <taxon>Sordariales</taxon>
        <taxon>Lasiosphaeriaceae</taxon>
        <taxon>Apiosordaria</taxon>
    </lineage>
</organism>
<proteinExistence type="inferred from homology"/>
<feature type="domain" description="Inhibitor I9" evidence="11">
    <location>
        <begin position="48"/>
        <end position="129"/>
    </location>
</feature>
<reference evidence="12" key="1">
    <citation type="submission" date="2023-06" db="EMBL/GenBank/DDBJ databases">
        <title>Genome-scale phylogeny and comparative genomics of the fungal order Sordariales.</title>
        <authorList>
            <consortium name="Lawrence Berkeley National Laboratory"/>
            <person name="Hensen N."/>
            <person name="Bonometti L."/>
            <person name="Westerberg I."/>
            <person name="Brannstrom I.O."/>
            <person name="Guillou S."/>
            <person name="Cros-Aarteil S."/>
            <person name="Calhoun S."/>
            <person name="Haridas S."/>
            <person name="Kuo A."/>
            <person name="Mondo S."/>
            <person name="Pangilinan J."/>
            <person name="Riley R."/>
            <person name="Labutti K."/>
            <person name="Andreopoulos B."/>
            <person name="Lipzen A."/>
            <person name="Chen C."/>
            <person name="Yanf M."/>
            <person name="Daum C."/>
            <person name="Ng V."/>
            <person name="Clum A."/>
            <person name="Steindorff A."/>
            <person name="Ohm R."/>
            <person name="Martin F."/>
            <person name="Silar P."/>
            <person name="Natvig D."/>
            <person name="Lalanne C."/>
            <person name="Gautier V."/>
            <person name="Ament-Velasquez S.L."/>
            <person name="Kruys A."/>
            <person name="Hutchinson M.I."/>
            <person name="Powell A.J."/>
            <person name="Barry K."/>
            <person name="Miller A.N."/>
            <person name="Grigoriev I.V."/>
            <person name="Debuchy R."/>
            <person name="Gladieux P."/>
            <person name="Thoren M.H."/>
            <person name="Johannesson H."/>
        </authorList>
    </citation>
    <scope>NUCLEOTIDE SEQUENCE</scope>
    <source>
        <strain evidence="12">CBS 540.89</strain>
    </source>
</reference>
<comment type="similarity">
    <text evidence="1 6 7">Belongs to the peptidase S8 family.</text>
</comment>
<dbReference type="InterPro" id="IPR034193">
    <property type="entry name" value="PCSK9_ProteinaseK-like"/>
</dbReference>
<feature type="region of interest" description="Disordered" evidence="8">
    <location>
        <begin position="227"/>
        <end position="258"/>
    </location>
</feature>
<dbReference type="PROSITE" id="PS51892">
    <property type="entry name" value="SUBTILASE"/>
    <property type="match status" value="1"/>
</dbReference>
<comment type="caution">
    <text evidence="12">The sequence shown here is derived from an EMBL/GenBank/DDBJ whole genome shotgun (WGS) entry which is preliminary data.</text>
</comment>
<dbReference type="GO" id="GO:0004252">
    <property type="term" value="F:serine-type endopeptidase activity"/>
    <property type="evidence" value="ECO:0007669"/>
    <property type="project" value="UniProtKB-UniRule"/>
</dbReference>
<evidence type="ECO:0000256" key="8">
    <source>
        <dbReference type="SAM" id="MobiDB-lite"/>
    </source>
</evidence>
<dbReference type="InterPro" id="IPR050131">
    <property type="entry name" value="Peptidase_S8_subtilisin-like"/>
</dbReference>
<feature type="active site" description="Charge relay system" evidence="6">
    <location>
        <position position="430"/>
    </location>
</feature>
<feature type="domain" description="Peptidase S8/S53" evidence="10">
    <location>
        <begin position="214"/>
        <end position="469"/>
    </location>
</feature>
<evidence type="ECO:0000256" key="3">
    <source>
        <dbReference type="ARBA" id="ARBA00022729"/>
    </source>
</evidence>
<evidence type="ECO:0000256" key="9">
    <source>
        <dbReference type="SAM" id="SignalP"/>
    </source>
</evidence>
<dbReference type="GO" id="GO:0006508">
    <property type="term" value="P:proteolysis"/>
    <property type="evidence" value="ECO:0007669"/>
    <property type="project" value="UniProtKB-KW"/>
</dbReference>
<sequence length="492" mass="52930">MTLNMKSLLVTVIILFTDGVVIAGPAHGSTVPKVNTPQNVHESLANEYLVQFHDDPDLSHERFMAHTAVIHAAAQKYLTGGNQYAGVIRHFSIGPGFRAFHGHLDPEHVEQLRQLNFVKRIEPNALVTTQFDSIPKLESPPTAKVQLETELRKAKRGDDLNKTVLKGPTPRSANFNVKVHVHTAENWGQSRISHRHPSSKPSYRYFKPPLPPTIYMLDTGIRKTHSEFRTSTNPSSTTNTTNSKVRFGPNFTVPPDDPLRYNSNDDNGHGTHTAGIVAGNTFGIVPHGHPVHLVAVKVLSANGSGTWDGLLQAIQWAGNDTIKRHLSSRAIINLSLGGGYSQITNDAVTAAINHAKITVVVASGNDNNLTSYLSPASCPDAITVAAIDANDTRAGFSNYGPGVDVFAPGVDILSSGNGDDDQSVYMSGTSMAAPHVAGLAAYFMMVYGAHTPDEMRQRLMGVAIKGAVKDKGEGSADAVAYNGVDDPEEDDD</sequence>
<keyword evidence="3 9" id="KW-0732">Signal</keyword>
<dbReference type="EMBL" id="JAUKTV010000001">
    <property type="protein sequence ID" value="KAK0748399.1"/>
    <property type="molecule type" value="Genomic_DNA"/>
</dbReference>
<dbReference type="Gene3D" id="3.40.50.200">
    <property type="entry name" value="Peptidase S8/S53 domain"/>
    <property type="match status" value="1"/>
</dbReference>
<dbReference type="PROSITE" id="PS00136">
    <property type="entry name" value="SUBTILASE_ASP"/>
    <property type="match status" value="1"/>
</dbReference>
<evidence type="ECO:0000256" key="2">
    <source>
        <dbReference type="ARBA" id="ARBA00022670"/>
    </source>
</evidence>
<feature type="signal peptide" evidence="9">
    <location>
        <begin position="1"/>
        <end position="23"/>
    </location>
</feature>
<dbReference type="Pfam" id="PF00082">
    <property type="entry name" value="Peptidase_S8"/>
    <property type="match status" value="1"/>
</dbReference>
<dbReference type="PANTHER" id="PTHR43806:SF66">
    <property type="entry name" value="SERIN ENDOPEPTIDASE"/>
    <property type="match status" value="1"/>
</dbReference>
<evidence type="ECO:0000259" key="11">
    <source>
        <dbReference type="Pfam" id="PF05922"/>
    </source>
</evidence>
<feature type="region of interest" description="Disordered" evidence="8">
    <location>
        <begin position="469"/>
        <end position="492"/>
    </location>
</feature>
<gene>
    <name evidence="12" type="ORF">B0T21DRAFT_406921</name>
</gene>
<dbReference type="InterPro" id="IPR023827">
    <property type="entry name" value="Peptidase_S8_Asp-AS"/>
</dbReference>
<feature type="active site" description="Charge relay system" evidence="6">
    <location>
        <position position="269"/>
    </location>
</feature>
<dbReference type="InterPro" id="IPR015500">
    <property type="entry name" value="Peptidase_S8_subtilisin-rel"/>
</dbReference>
<dbReference type="InterPro" id="IPR036852">
    <property type="entry name" value="Peptidase_S8/S53_dom_sf"/>
</dbReference>
<dbReference type="Pfam" id="PF05922">
    <property type="entry name" value="Inhibitor_I9"/>
    <property type="match status" value="1"/>
</dbReference>
<feature type="chain" id="PRO_5041209580" evidence="9">
    <location>
        <begin position="24"/>
        <end position="492"/>
    </location>
</feature>
<dbReference type="InterPro" id="IPR010259">
    <property type="entry name" value="S8pro/Inhibitor_I9"/>
</dbReference>
<dbReference type="PROSITE" id="PS00138">
    <property type="entry name" value="SUBTILASE_SER"/>
    <property type="match status" value="1"/>
</dbReference>
<evidence type="ECO:0000313" key="12">
    <source>
        <dbReference type="EMBL" id="KAK0748399.1"/>
    </source>
</evidence>
<feature type="compositionally biased region" description="Low complexity" evidence="8">
    <location>
        <begin position="230"/>
        <end position="243"/>
    </location>
</feature>
<dbReference type="PANTHER" id="PTHR43806">
    <property type="entry name" value="PEPTIDASE S8"/>
    <property type="match status" value="1"/>
</dbReference>
<dbReference type="Proteomes" id="UP001172159">
    <property type="component" value="Unassembled WGS sequence"/>
</dbReference>
<dbReference type="InterPro" id="IPR023828">
    <property type="entry name" value="Peptidase_S8_Ser-AS"/>
</dbReference>
<dbReference type="CDD" id="cd04077">
    <property type="entry name" value="Peptidases_S8_PCSK9_ProteinaseK_like"/>
    <property type="match status" value="1"/>
</dbReference>
<dbReference type="AlphaFoldDB" id="A0AA40EZI2"/>
<evidence type="ECO:0000256" key="7">
    <source>
        <dbReference type="RuleBase" id="RU003355"/>
    </source>
</evidence>
<keyword evidence="5 6" id="KW-0720">Serine protease</keyword>
<dbReference type="SUPFAM" id="SSF52743">
    <property type="entry name" value="Subtilisin-like"/>
    <property type="match status" value="1"/>
</dbReference>
<evidence type="ECO:0000256" key="6">
    <source>
        <dbReference type="PROSITE-ProRule" id="PRU01240"/>
    </source>
</evidence>
<keyword evidence="2 6" id="KW-0645">Protease</keyword>
<evidence type="ECO:0000259" key="10">
    <source>
        <dbReference type="Pfam" id="PF00082"/>
    </source>
</evidence>
<keyword evidence="4 6" id="KW-0378">Hydrolase</keyword>